<dbReference type="EMBL" id="JAVQLW010000004">
    <property type="protein sequence ID" value="MDS9469819.1"/>
    <property type="molecule type" value="Genomic_DNA"/>
</dbReference>
<feature type="domain" description="FAD-binding PCMH-type" evidence="4">
    <location>
        <begin position="40"/>
        <end position="219"/>
    </location>
</feature>
<dbReference type="PANTHER" id="PTHR43716:SF2">
    <property type="entry name" value="BLL6224 PROTEIN"/>
    <property type="match status" value="1"/>
</dbReference>
<dbReference type="RefSeq" id="WP_311162561.1">
    <property type="nucleotide sequence ID" value="NZ_JAVQLW010000004.1"/>
</dbReference>
<dbReference type="InterPro" id="IPR036318">
    <property type="entry name" value="FAD-bd_PCMH-like_sf"/>
</dbReference>
<dbReference type="InterPro" id="IPR006094">
    <property type="entry name" value="Oxid_FAD_bind_N"/>
</dbReference>
<dbReference type="SUPFAM" id="SSF56176">
    <property type="entry name" value="FAD-binding/transporter-associated domain-like"/>
    <property type="match status" value="1"/>
</dbReference>
<organism evidence="5 6">
    <name type="scientific">Paracoccus aurantius</name>
    <dbReference type="NCBI Taxonomy" id="3073814"/>
    <lineage>
        <taxon>Bacteria</taxon>
        <taxon>Pseudomonadati</taxon>
        <taxon>Pseudomonadota</taxon>
        <taxon>Alphaproteobacteria</taxon>
        <taxon>Rhodobacterales</taxon>
        <taxon>Paracoccaceae</taxon>
        <taxon>Paracoccus</taxon>
    </lineage>
</organism>
<comment type="similarity">
    <text evidence="1">Belongs to the FAD-binding oxidoreductase/transferase type 4 family.</text>
</comment>
<evidence type="ECO:0000313" key="6">
    <source>
        <dbReference type="Proteomes" id="UP001269144"/>
    </source>
</evidence>
<dbReference type="Pfam" id="PF02913">
    <property type="entry name" value="FAD-oxidase_C"/>
    <property type="match status" value="1"/>
</dbReference>
<keyword evidence="2" id="KW-0285">Flavoprotein</keyword>
<gene>
    <name evidence="5" type="ORF">RGQ15_19865</name>
</gene>
<accession>A0ABU2HZU9</accession>
<dbReference type="Gene3D" id="1.10.45.10">
    <property type="entry name" value="Vanillyl-alcohol Oxidase, Chain A, domain 4"/>
    <property type="match status" value="1"/>
</dbReference>
<evidence type="ECO:0000256" key="2">
    <source>
        <dbReference type="ARBA" id="ARBA00022630"/>
    </source>
</evidence>
<evidence type="ECO:0000313" key="5">
    <source>
        <dbReference type="EMBL" id="MDS9469819.1"/>
    </source>
</evidence>
<dbReference type="InterPro" id="IPR016167">
    <property type="entry name" value="FAD-bd_PCMH_sub1"/>
</dbReference>
<sequence>MPDHANDELIRKLTTALGKSGVLTDPADRMAYESDWRGRYAGNAICVILPRSTQEVAQAVALCAAAGASIVPQGGRTGLVGGAIPLAGEVVFSLERISALRSIDPLGMTMAVDAGMTLGAARAHAARHQLDLPVLIGSEGSAQIGGIIATNAGGSNVLRHGMTRQRVTGLEVVLPDGRVWDGMRPVAKDNTGYALQQVFIGSEGTLGIVTGAVLQLVPAPKSVLTAFCPVASIDAALSLLVKLRSSLPDALVAFEYMNAATVALISDQRPELAAALALPGGPSACLLIEAEDFTGTEATQDRLHDALVSGLERGEITDALLAQSVAQREAFWAFREAISFAQNGLGHSVKNDVSVPIGSIPELLTRGSALIAGICADAQPICYGHLGDGNIHFNVSPASRDHADALRACEPAINAALADLAEGLGGSFSAEHGVGQAKRDSLARLRAGPELEMMRRIKSALDPQGLMNPGKLL</sequence>
<keyword evidence="6" id="KW-1185">Reference proteome</keyword>
<dbReference type="InterPro" id="IPR051264">
    <property type="entry name" value="FAD-oxidored/transferase_4"/>
</dbReference>
<keyword evidence="3" id="KW-0274">FAD</keyword>
<evidence type="ECO:0000256" key="3">
    <source>
        <dbReference type="ARBA" id="ARBA00022827"/>
    </source>
</evidence>
<dbReference type="Gene3D" id="3.30.70.2190">
    <property type="match status" value="1"/>
</dbReference>
<name>A0ABU2HZU9_9RHOB</name>
<evidence type="ECO:0000259" key="4">
    <source>
        <dbReference type="PROSITE" id="PS51387"/>
    </source>
</evidence>
<dbReference type="Proteomes" id="UP001269144">
    <property type="component" value="Unassembled WGS sequence"/>
</dbReference>
<dbReference type="Pfam" id="PF01565">
    <property type="entry name" value="FAD_binding_4"/>
    <property type="match status" value="1"/>
</dbReference>
<dbReference type="PANTHER" id="PTHR43716">
    <property type="entry name" value="D-2-HYDROXYGLUTARATE DEHYDROGENASE, MITOCHONDRIAL"/>
    <property type="match status" value="1"/>
</dbReference>
<dbReference type="InterPro" id="IPR016164">
    <property type="entry name" value="FAD-linked_Oxase-like_C"/>
</dbReference>
<reference evidence="6" key="1">
    <citation type="submission" date="2023-07" db="EMBL/GenBank/DDBJ databases">
        <title>Paracoccus sp. MBLB3053 whole genome sequence.</title>
        <authorList>
            <person name="Hwang C.Y."/>
            <person name="Cho E.-S."/>
            <person name="Seo M.-J."/>
        </authorList>
    </citation>
    <scope>NUCLEOTIDE SEQUENCE [LARGE SCALE GENOMIC DNA]</scope>
    <source>
        <strain evidence="6">MBLB3053</strain>
    </source>
</reference>
<proteinExistence type="inferred from homology"/>
<dbReference type="Gene3D" id="3.30.43.10">
    <property type="entry name" value="Uridine Diphospho-n-acetylenolpyruvylglucosamine Reductase, domain 2"/>
    <property type="match status" value="1"/>
</dbReference>
<protein>
    <submittedName>
        <fullName evidence="5">FAD-binding oxidoreductase</fullName>
    </submittedName>
</protein>
<dbReference type="InterPro" id="IPR016169">
    <property type="entry name" value="FAD-bd_PCMH_sub2"/>
</dbReference>
<dbReference type="Gene3D" id="3.30.465.10">
    <property type="match status" value="1"/>
</dbReference>
<dbReference type="PROSITE" id="PS51387">
    <property type="entry name" value="FAD_PCMH"/>
    <property type="match status" value="1"/>
</dbReference>
<evidence type="ECO:0000256" key="1">
    <source>
        <dbReference type="ARBA" id="ARBA00008000"/>
    </source>
</evidence>
<dbReference type="InterPro" id="IPR016166">
    <property type="entry name" value="FAD-bd_PCMH"/>
</dbReference>
<comment type="caution">
    <text evidence="5">The sequence shown here is derived from an EMBL/GenBank/DDBJ whole genome shotgun (WGS) entry which is preliminary data.</text>
</comment>
<dbReference type="InterPro" id="IPR004113">
    <property type="entry name" value="FAD-bd_oxidored_4_C"/>
</dbReference>
<dbReference type="InterPro" id="IPR016171">
    <property type="entry name" value="Vanillyl_alc_oxidase_C-sub2"/>
</dbReference>
<dbReference type="SUPFAM" id="SSF55103">
    <property type="entry name" value="FAD-linked oxidases, C-terminal domain"/>
    <property type="match status" value="1"/>
</dbReference>
<dbReference type="Gene3D" id="3.30.70.2740">
    <property type="match status" value="1"/>
</dbReference>